<evidence type="ECO:0000259" key="2">
    <source>
        <dbReference type="Pfam" id="PF08327"/>
    </source>
</evidence>
<name>A0ABQ4EJM3_9ACTN</name>
<feature type="domain" description="Activator of Hsp90 ATPase homologue 1/2-like C-terminal" evidence="2">
    <location>
        <begin position="22"/>
        <end position="134"/>
    </location>
</feature>
<dbReference type="Proteomes" id="UP000621500">
    <property type="component" value="Unassembled WGS sequence"/>
</dbReference>
<reference evidence="3 4" key="1">
    <citation type="submission" date="2021-01" db="EMBL/GenBank/DDBJ databases">
        <title>Whole genome shotgun sequence of Plantactinospora mayteni NBRC 109088.</title>
        <authorList>
            <person name="Komaki H."/>
            <person name="Tamura T."/>
        </authorList>
    </citation>
    <scope>NUCLEOTIDE SEQUENCE [LARGE SCALE GENOMIC DNA]</scope>
    <source>
        <strain evidence="3 4">NBRC 109088</strain>
    </source>
</reference>
<evidence type="ECO:0000256" key="1">
    <source>
        <dbReference type="ARBA" id="ARBA00006817"/>
    </source>
</evidence>
<comment type="caution">
    <text evidence="3">The sequence shown here is derived from an EMBL/GenBank/DDBJ whole genome shotgun (WGS) entry which is preliminary data.</text>
</comment>
<proteinExistence type="inferred from homology"/>
<protein>
    <recommendedName>
        <fullName evidence="2">Activator of Hsp90 ATPase homologue 1/2-like C-terminal domain-containing protein</fullName>
    </recommendedName>
</protein>
<gene>
    <name evidence="3" type="ORF">Pma05_15360</name>
</gene>
<accession>A0ABQ4EJM3</accession>
<evidence type="ECO:0000313" key="3">
    <source>
        <dbReference type="EMBL" id="GIG94963.1"/>
    </source>
</evidence>
<dbReference type="EMBL" id="BONX01000008">
    <property type="protein sequence ID" value="GIG94963.1"/>
    <property type="molecule type" value="Genomic_DNA"/>
</dbReference>
<dbReference type="SUPFAM" id="SSF55961">
    <property type="entry name" value="Bet v1-like"/>
    <property type="match status" value="2"/>
</dbReference>
<dbReference type="CDD" id="cd08899">
    <property type="entry name" value="SRPBCC_CalC_Aha1-like_6"/>
    <property type="match status" value="1"/>
</dbReference>
<organism evidence="3 4">
    <name type="scientific">Plantactinospora mayteni</name>
    <dbReference type="NCBI Taxonomy" id="566021"/>
    <lineage>
        <taxon>Bacteria</taxon>
        <taxon>Bacillati</taxon>
        <taxon>Actinomycetota</taxon>
        <taxon>Actinomycetes</taxon>
        <taxon>Micromonosporales</taxon>
        <taxon>Micromonosporaceae</taxon>
        <taxon>Plantactinospora</taxon>
    </lineage>
</organism>
<keyword evidence="4" id="KW-1185">Reference proteome</keyword>
<dbReference type="InterPro" id="IPR013538">
    <property type="entry name" value="ASHA1/2-like_C"/>
</dbReference>
<dbReference type="InterPro" id="IPR023393">
    <property type="entry name" value="START-like_dom_sf"/>
</dbReference>
<dbReference type="Pfam" id="PF08327">
    <property type="entry name" value="AHSA1"/>
    <property type="match status" value="1"/>
</dbReference>
<comment type="similarity">
    <text evidence="1">Belongs to the AHA1 family.</text>
</comment>
<dbReference type="RefSeq" id="WP_203856592.1">
    <property type="nucleotide sequence ID" value="NZ_BAAAZQ010000016.1"/>
</dbReference>
<dbReference type="Gene3D" id="3.30.530.20">
    <property type="match status" value="2"/>
</dbReference>
<sequence length="303" mass="32905">MNESLDTAHGRQVLRIERRLAHPPEKVWPAVTEPEHLREWFPAEVRLDPRVGGRMTFHFGSGPDAPPESVGRVEAYEPPRLFAFSWQDEQFRIELHPDGPGCLLVFSHVFDDRAGAASFASGWQICLDAIEAVLDGRAIDHSARPSGLLHESYVERFGLADGVAETTGDGWRVRFERQLTRPAEAVWAALTGGSSDRLGTLGAAPPPGFTTDEFPAGPVTALDAPSLLEYPWEVAGAPAGRIRWELTEGTGHGARLVLEQTGPLEQTGSTDAPSGQATALAAWRARIEPLARQLAEEADRLAG</sequence>
<evidence type="ECO:0000313" key="4">
    <source>
        <dbReference type="Proteomes" id="UP000621500"/>
    </source>
</evidence>